<protein>
    <recommendedName>
        <fullName evidence="2">protein-tyrosine-phosphatase</fullName>
        <ecNumber evidence="2">3.1.3.48</ecNumber>
    </recommendedName>
</protein>
<proteinExistence type="inferred from homology"/>
<dbReference type="PRINTS" id="PR00719">
    <property type="entry name" value="LMWPTPASE"/>
</dbReference>
<dbReference type="PANTHER" id="PTHR11717">
    <property type="entry name" value="LOW MOLECULAR WEIGHT PROTEIN TYROSINE PHOSPHATASE"/>
    <property type="match status" value="1"/>
</dbReference>
<dbReference type="InterPro" id="IPR023485">
    <property type="entry name" value="Ptyr_pPase"/>
</dbReference>
<dbReference type="EC" id="3.1.3.48" evidence="2"/>
<dbReference type="SMART" id="SM00226">
    <property type="entry name" value="LMWPc"/>
    <property type="match status" value="1"/>
</dbReference>
<dbReference type="PANTHER" id="PTHR11717:SF7">
    <property type="entry name" value="LOW MOLECULAR WEIGHT PHOSPHOTYROSINE PROTEIN PHOSPHATASE"/>
    <property type="match status" value="1"/>
</dbReference>
<evidence type="ECO:0000313" key="6">
    <source>
        <dbReference type="EMBL" id="MFC4554664.1"/>
    </source>
</evidence>
<comment type="similarity">
    <text evidence="1">Belongs to the low molecular weight phosphotyrosine protein phosphatase family.</text>
</comment>
<evidence type="ECO:0000256" key="4">
    <source>
        <dbReference type="ARBA" id="ARBA00022912"/>
    </source>
</evidence>
<dbReference type="InterPro" id="IPR036196">
    <property type="entry name" value="Ptyr_pPase_sf"/>
</dbReference>
<evidence type="ECO:0000313" key="7">
    <source>
        <dbReference type="Proteomes" id="UP001595955"/>
    </source>
</evidence>
<keyword evidence="7" id="KW-1185">Reference proteome</keyword>
<evidence type="ECO:0000259" key="5">
    <source>
        <dbReference type="SMART" id="SM00226"/>
    </source>
</evidence>
<evidence type="ECO:0000256" key="1">
    <source>
        <dbReference type="ARBA" id="ARBA00011063"/>
    </source>
</evidence>
<dbReference type="Pfam" id="PF01451">
    <property type="entry name" value="LMWPc"/>
    <property type="match status" value="1"/>
</dbReference>
<comment type="caution">
    <text evidence="6">The sequence shown here is derived from an EMBL/GenBank/DDBJ whole genome shotgun (WGS) entry which is preliminary data.</text>
</comment>
<name>A0ABV9D8N6_9MICO</name>
<evidence type="ECO:0000256" key="2">
    <source>
        <dbReference type="ARBA" id="ARBA00013064"/>
    </source>
</evidence>
<dbReference type="Gene3D" id="3.40.50.2300">
    <property type="match status" value="1"/>
</dbReference>
<keyword evidence="3 6" id="KW-0378">Hydrolase</keyword>
<dbReference type="GO" id="GO:0004725">
    <property type="term" value="F:protein tyrosine phosphatase activity"/>
    <property type="evidence" value="ECO:0007669"/>
    <property type="project" value="UniProtKB-EC"/>
</dbReference>
<keyword evidence="4" id="KW-0904">Protein phosphatase</keyword>
<dbReference type="EMBL" id="JBHSGF010000003">
    <property type="protein sequence ID" value="MFC4554664.1"/>
    <property type="molecule type" value="Genomic_DNA"/>
</dbReference>
<dbReference type="RefSeq" id="WP_122825231.1">
    <property type="nucleotide sequence ID" value="NZ_CP033325.1"/>
</dbReference>
<sequence length="173" mass="18766">MSPRPYTVSFVCTGNICRSPIGEVVLRDLLTQADLPMPVSVISAGTGDWHVGGPADPRALATLTEFGHDGAAHRARQFTRDSFAEADLVLALDRSHEQALRRMAPTPEDAAKVRLLRSFDPDAVAAGELEVDDPYFGEDAGFRRTYEEVLAACHGVVEHLRQVLATMDAAAEH</sequence>
<dbReference type="CDD" id="cd16343">
    <property type="entry name" value="LMWPTP"/>
    <property type="match status" value="1"/>
</dbReference>
<dbReference type="InterPro" id="IPR050438">
    <property type="entry name" value="LMW_PTPase"/>
</dbReference>
<evidence type="ECO:0000256" key="3">
    <source>
        <dbReference type="ARBA" id="ARBA00022801"/>
    </source>
</evidence>
<feature type="domain" description="Phosphotyrosine protein phosphatase I" evidence="5">
    <location>
        <begin position="6"/>
        <end position="159"/>
    </location>
</feature>
<organism evidence="6 7">
    <name type="scientific">Georgenia faecalis</name>
    <dbReference type="NCBI Taxonomy" id="2483799"/>
    <lineage>
        <taxon>Bacteria</taxon>
        <taxon>Bacillati</taxon>
        <taxon>Actinomycetota</taxon>
        <taxon>Actinomycetes</taxon>
        <taxon>Micrococcales</taxon>
        <taxon>Bogoriellaceae</taxon>
        <taxon>Georgenia</taxon>
    </lineage>
</organism>
<gene>
    <name evidence="6" type="ORF">ACFO3F_05335</name>
</gene>
<accession>A0ABV9D8N6</accession>
<reference evidence="7" key="1">
    <citation type="journal article" date="2019" name="Int. J. Syst. Evol. Microbiol.">
        <title>The Global Catalogue of Microorganisms (GCM) 10K type strain sequencing project: providing services to taxonomists for standard genome sequencing and annotation.</title>
        <authorList>
            <consortium name="The Broad Institute Genomics Platform"/>
            <consortium name="The Broad Institute Genome Sequencing Center for Infectious Disease"/>
            <person name="Wu L."/>
            <person name="Ma J."/>
        </authorList>
    </citation>
    <scope>NUCLEOTIDE SEQUENCE [LARGE SCALE GENOMIC DNA]</scope>
    <source>
        <strain evidence="7">JCM 3369</strain>
    </source>
</reference>
<dbReference type="InterPro" id="IPR017867">
    <property type="entry name" value="Tyr_phospatase_low_mol_wt"/>
</dbReference>
<dbReference type="SUPFAM" id="SSF52788">
    <property type="entry name" value="Phosphotyrosine protein phosphatases I"/>
    <property type="match status" value="1"/>
</dbReference>
<dbReference type="Proteomes" id="UP001595955">
    <property type="component" value="Unassembled WGS sequence"/>
</dbReference>